<organism evidence="1 2">
    <name type="scientific">Methylobacterium isbiliense</name>
    <dbReference type="NCBI Taxonomy" id="315478"/>
    <lineage>
        <taxon>Bacteria</taxon>
        <taxon>Pseudomonadati</taxon>
        <taxon>Pseudomonadota</taxon>
        <taxon>Alphaproteobacteria</taxon>
        <taxon>Hyphomicrobiales</taxon>
        <taxon>Methylobacteriaceae</taxon>
        <taxon>Methylobacterium</taxon>
    </lineage>
</organism>
<accession>A0ABQ4SMF3</accession>
<dbReference type="EMBL" id="BPQQ01000078">
    <property type="protein sequence ID" value="GJE03481.1"/>
    <property type="molecule type" value="Genomic_DNA"/>
</dbReference>
<proteinExistence type="predicted"/>
<dbReference type="Proteomes" id="UP001055153">
    <property type="component" value="Unassembled WGS sequence"/>
</dbReference>
<sequence length="207" mass="21717">MWPALPGTPSTRPARIGAARTAICGACLAAVMVLAGDLQESRSSGLARPAEGPPPLPGYRACDAYRRSLAARGARAAPLVRQVQVGDAYAIPASRAVKVVIACVAVNSLHQVGLTTGSRPPAGLAAWFEAVALAVASLRPDLAPDEVQALVSVVHDGAGAKARQNFGSTGQYIGDDHIRLQDYILQYTVSERRHHFGIHSDKQPPSE</sequence>
<evidence type="ECO:0000313" key="1">
    <source>
        <dbReference type="EMBL" id="GJE03481.1"/>
    </source>
</evidence>
<gene>
    <name evidence="1" type="ORF">GMJLKIPL_5436</name>
</gene>
<evidence type="ECO:0000313" key="2">
    <source>
        <dbReference type="Proteomes" id="UP001055153"/>
    </source>
</evidence>
<dbReference type="RefSeq" id="WP_238240874.1">
    <property type="nucleotide sequence ID" value="NZ_BPQQ01000078.1"/>
</dbReference>
<reference evidence="1" key="1">
    <citation type="journal article" date="2021" name="Front. Microbiol.">
        <title>Comprehensive Comparative Genomics and Phenotyping of Methylobacterium Species.</title>
        <authorList>
            <person name="Alessa O."/>
            <person name="Ogura Y."/>
            <person name="Fujitani Y."/>
            <person name="Takami H."/>
            <person name="Hayashi T."/>
            <person name="Sahin N."/>
            <person name="Tani A."/>
        </authorList>
    </citation>
    <scope>NUCLEOTIDE SEQUENCE</scope>
    <source>
        <strain evidence="1">DSM 17168</strain>
    </source>
</reference>
<reference evidence="1" key="2">
    <citation type="submission" date="2021-08" db="EMBL/GenBank/DDBJ databases">
        <authorList>
            <person name="Tani A."/>
            <person name="Ola A."/>
            <person name="Ogura Y."/>
            <person name="Katsura K."/>
            <person name="Hayashi T."/>
        </authorList>
    </citation>
    <scope>NUCLEOTIDE SEQUENCE</scope>
    <source>
        <strain evidence="1">DSM 17168</strain>
    </source>
</reference>
<keyword evidence="2" id="KW-1185">Reference proteome</keyword>
<protein>
    <submittedName>
        <fullName evidence="1">Uncharacterized protein</fullName>
    </submittedName>
</protein>
<name>A0ABQ4SMF3_9HYPH</name>
<comment type="caution">
    <text evidence="1">The sequence shown here is derived from an EMBL/GenBank/DDBJ whole genome shotgun (WGS) entry which is preliminary data.</text>
</comment>